<dbReference type="CDD" id="cd22918">
    <property type="entry name" value="HFD_TAF8"/>
    <property type="match status" value="1"/>
</dbReference>
<dbReference type="GO" id="GO:0046982">
    <property type="term" value="F:protein heterodimerization activity"/>
    <property type="evidence" value="ECO:0007669"/>
    <property type="project" value="InterPro"/>
</dbReference>
<dbReference type="EMBL" id="JAZDUA010000016">
    <property type="protein sequence ID" value="KAK7873130.1"/>
    <property type="molecule type" value="Genomic_DNA"/>
</dbReference>
<keyword evidence="6" id="KW-0539">Nucleus</keyword>
<dbReference type="Pfam" id="PF10406">
    <property type="entry name" value="TAF8_C"/>
    <property type="match status" value="1"/>
</dbReference>
<evidence type="ECO:0000259" key="8">
    <source>
        <dbReference type="SMART" id="SM00576"/>
    </source>
</evidence>
<gene>
    <name evidence="9" type="ORF">R5R35_006356</name>
</gene>
<dbReference type="CDD" id="cd08049">
    <property type="entry name" value="TAF8"/>
    <property type="match status" value="1"/>
</dbReference>
<dbReference type="GO" id="GO:0006367">
    <property type="term" value="P:transcription initiation at RNA polymerase II promoter"/>
    <property type="evidence" value="ECO:0007669"/>
    <property type="project" value="TreeGrafter"/>
</dbReference>
<evidence type="ECO:0000313" key="9">
    <source>
        <dbReference type="EMBL" id="KAK7873130.1"/>
    </source>
</evidence>
<dbReference type="Pfam" id="PF07524">
    <property type="entry name" value="Bromo_TP"/>
    <property type="match status" value="1"/>
</dbReference>
<protein>
    <recommendedName>
        <fullName evidence="3">Transcription initiation factor TFIID subunit 8</fullName>
    </recommendedName>
</protein>
<dbReference type="AlphaFoldDB" id="A0AAN9VX31"/>
<feature type="domain" description="Bromodomain associated" evidence="8">
    <location>
        <begin position="16"/>
        <end position="91"/>
    </location>
</feature>
<evidence type="ECO:0000256" key="7">
    <source>
        <dbReference type="SAM" id="MobiDB-lite"/>
    </source>
</evidence>
<reference evidence="9 10" key="1">
    <citation type="submission" date="2024-03" db="EMBL/GenBank/DDBJ databases">
        <title>The genome assembly and annotation of the cricket Gryllus longicercus Weissman &amp; Gray.</title>
        <authorList>
            <person name="Szrajer S."/>
            <person name="Gray D."/>
            <person name="Ylla G."/>
        </authorList>
    </citation>
    <scope>NUCLEOTIDE SEQUENCE [LARGE SCALE GENOMIC DNA]</scope>
    <source>
        <strain evidence="9">DAG 2021-001</strain>
        <tissue evidence="9">Whole body minus gut</tissue>
    </source>
</reference>
<organism evidence="9 10">
    <name type="scientific">Gryllus longicercus</name>
    <dbReference type="NCBI Taxonomy" id="2509291"/>
    <lineage>
        <taxon>Eukaryota</taxon>
        <taxon>Metazoa</taxon>
        <taxon>Ecdysozoa</taxon>
        <taxon>Arthropoda</taxon>
        <taxon>Hexapoda</taxon>
        <taxon>Insecta</taxon>
        <taxon>Pterygota</taxon>
        <taxon>Neoptera</taxon>
        <taxon>Polyneoptera</taxon>
        <taxon>Orthoptera</taxon>
        <taxon>Ensifera</taxon>
        <taxon>Gryllidea</taxon>
        <taxon>Grylloidea</taxon>
        <taxon>Gryllidae</taxon>
        <taxon>Gryllinae</taxon>
        <taxon>Gryllus</taxon>
    </lineage>
</organism>
<dbReference type="Proteomes" id="UP001378592">
    <property type="component" value="Unassembled WGS sequence"/>
</dbReference>
<feature type="region of interest" description="Disordered" evidence="7">
    <location>
        <begin position="224"/>
        <end position="278"/>
    </location>
</feature>
<dbReference type="GO" id="GO:0005669">
    <property type="term" value="C:transcription factor TFIID complex"/>
    <property type="evidence" value="ECO:0007669"/>
    <property type="project" value="InterPro"/>
</dbReference>
<keyword evidence="4" id="KW-0805">Transcription regulation</keyword>
<dbReference type="PANTHER" id="PTHR46469">
    <property type="entry name" value="TRANSCRIPTION INITIATION FACTOR TFIID SUBUNIT 8"/>
    <property type="match status" value="1"/>
</dbReference>
<evidence type="ECO:0000256" key="4">
    <source>
        <dbReference type="ARBA" id="ARBA00023015"/>
    </source>
</evidence>
<name>A0AAN9VX31_9ORTH</name>
<proteinExistence type="inferred from homology"/>
<evidence type="ECO:0000256" key="2">
    <source>
        <dbReference type="ARBA" id="ARBA00008767"/>
    </source>
</evidence>
<dbReference type="SMART" id="SM00576">
    <property type="entry name" value="BTP"/>
    <property type="match status" value="1"/>
</dbReference>
<feature type="compositionally biased region" description="Acidic residues" evidence="7">
    <location>
        <begin position="239"/>
        <end position="248"/>
    </location>
</feature>
<comment type="similarity">
    <text evidence="2">Belongs to the TAF8 family.</text>
</comment>
<feature type="compositionally biased region" description="Basic residues" evidence="7">
    <location>
        <begin position="269"/>
        <end position="278"/>
    </location>
</feature>
<comment type="subcellular location">
    <subcellularLocation>
        <location evidence="1">Nucleus</location>
    </subcellularLocation>
</comment>
<dbReference type="PANTHER" id="PTHR46469:SF1">
    <property type="entry name" value="TRANSCRIPTION INITIATION FACTOR TFIID SUBUNIT 8"/>
    <property type="match status" value="1"/>
</dbReference>
<accession>A0AAN9VX31</accession>
<evidence type="ECO:0000256" key="3">
    <source>
        <dbReference type="ARBA" id="ARBA00017307"/>
    </source>
</evidence>
<evidence type="ECO:0000313" key="10">
    <source>
        <dbReference type="Proteomes" id="UP001378592"/>
    </source>
</evidence>
<dbReference type="Gene3D" id="1.10.20.10">
    <property type="entry name" value="Histone, subunit A"/>
    <property type="match status" value="1"/>
</dbReference>
<dbReference type="InterPro" id="IPR006565">
    <property type="entry name" value="BTP"/>
</dbReference>
<comment type="caution">
    <text evidence="9">The sequence shown here is derived from an EMBL/GenBank/DDBJ whole genome shotgun (WGS) entry which is preliminary data.</text>
</comment>
<sequence>MESDQAGASAYEAQMNPRRRTLVSTVSCLLNEIAIDSADNASIETLTEVIESLIVEIGSSSRSYCELSGRTEPVIGDVIMALVNMGLSLEGIEQHAYRSNASVLAAPLTGVNPKTLNILQAGVKQSHPCYIPTHLPFFPDPHAYIRTPTHKQPVTEYEAIREKAANQKRDVERALTRFVAKTSETHSLFLSEDNNMFPLIACNTQFPVYLKALLPSDQVFDFEEEFPSSPQRSRKCRETEEDGEEIKEGEESGKGESDVIDNPYLRPVKVPRKKKKSL</sequence>
<dbReference type="InterPro" id="IPR037818">
    <property type="entry name" value="TAF8"/>
</dbReference>
<evidence type="ECO:0000256" key="5">
    <source>
        <dbReference type="ARBA" id="ARBA00023163"/>
    </source>
</evidence>
<keyword evidence="10" id="KW-1185">Reference proteome</keyword>
<keyword evidence="5" id="KW-0804">Transcription</keyword>
<evidence type="ECO:0000256" key="6">
    <source>
        <dbReference type="ARBA" id="ARBA00023242"/>
    </source>
</evidence>
<dbReference type="InterPro" id="IPR009072">
    <property type="entry name" value="Histone-fold"/>
</dbReference>
<dbReference type="InterPro" id="IPR019473">
    <property type="entry name" value="TFIID_su8_C"/>
</dbReference>
<evidence type="ECO:0000256" key="1">
    <source>
        <dbReference type="ARBA" id="ARBA00004123"/>
    </source>
</evidence>